<dbReference type="Proteomes" id="UP000178374">
    <property type="component" value="Unassembled WGS sequence"/>
</dbReference>
<dbReference type="Gene3D" id="3.30.700.10">
    <property type="entry name" value="Glycoprotein, Type 4 Pilin"/>
    <property type="match status" value="1"/>
</dbReference>
<gene>
    <name evidence="7" type="ORF">A3B85_01195</name>
</gene>
<dbReference type="AlphaFoldDB" id="A0A1F6W414"/>
<name>A0A1F6W414_9BACT</name>
<dbReference type="EMBL" id="MFUA01000022">
    <property type="protein sequence ID" value="OGI76663.1"/>
    <property type="molecule type" value="Genomic_DNA"/>
</dbReference>
<comment type="subcellular location">
    <subcellularLocation>
        <location evidence="1">Membrane</location>
        <topology evidence="1">Single-pass membrane protein</topology>
    </subcellularLocation>
</comment>
<dbReference type="GO" id="GO:0015627">
    <property type="term" value="C:type II protein secretion system complex"/>
    <property type="evidence" value="ECO:0007669"/>
    <property type="project" value="InterPro"/>
</dbReference>
<evidence type="ECO:0000313" key="7">
    <source>
        <dbReference type="EMBL" id="OGI76663.1"/>
    </source>
</evidence>
<evidence type="ECO:0000313" key="8">
    <source>
        <dbReference type="Proteomes" id="UP000178374"/>
    </source>
</evidence>
<dbReference type="InterPro" id="IPR045584">
    <property type="entry name" value="Pilin-like"/>
</dbReference>
<dbReference type="PANTHER" id="PTHR30093">
    <property type="entry name" value="GENERAL SECRETION PATHWAY PROTEIN G"/>
    <property type="match status" value="1"/>
</dbReference>
<protein>
    <recommendedName>
        <fullName evidence="9">Type II secretion system protein GspG C-terminal domain-containing protein</fullName>
    </recommendedName>
</protein>
<evidence type="ECO:0000256" key="4">
    <source>
        <dbReference type="ARBA" id="ARBA00022989"/>
    </source>
</evidence>
<dbReference type="Pfam" id="PF07963">
    <property type="entry name" value="N_methyl"/>
    <property type="match status" value="1"/>
</dbReference>
<evidence type="ECO:0008006" key="9">
    <source>
        <dbReference type="Google" id="ProtNLM"/>
    </source>
</evidence>
<keyword evidence="3 6" id="KW-0812">Transmembrane</keyword>
<keyword evidence="5 6" id="KW-0472">Membrane</keyword>
<keyword evidence="4 6" id="KW-1133">Transmembrane helix</keyword>
<evidence type="ECO:0000256" key="1">
    <source>
        <dbReference type="ARBA" id="ARBA00004167"/>
    </source>
</evidence>
<evidence type="ECO:0000256" key="6">
    <source>
        <dbReference type="SAM" id="Phobius"/>
    </source>
</evidence>
<evidence type="ECO:0000256" key="5">
    <source>
        <dbReference type="ARBA" id="ARBA00023136"/>
    </source>
</evidence>
<organism evidence="7 8">
    <name type="scientific">Candidatus Nomurabacteria bacterium RIFCSPHIGHO2_02_FULL_37_13</name>
    <dbReference type="NCBI Taxonomy" id="1801750"/>
    <lineage>
        <taxon>Bacteria</taxon>
        <taxon>Candidatus Nomuraibacteriota</taxon>
    </lineage>
</organism>
<comment type="caution">
    <text evidence="7">The sequence shown here is derived from an EMBL/GenBank/DDBJ whole genome shotgun (WGS) entry which is preliminary data.</text>
</comment>
<proteinExistence type="predicted"/>
<evidence type="ECO:0000256" key="2">
    <source>
        <dbReference type="ARBA" id="ARBA00022481"/>
    </source>
</evidence>
<dbReference type="PANTHER" id="PTHR30093:SF44">
    <property type="entry name" value="TYPE II SECRETION SYSTEM CORE PROTEIN G"/>
    <property type="match status" value="1"/>
</dbReference>
<sequence length="167" mass="18659">MQTKKNVFKKGFTLIELLVVVAIISLLSSVVFASLGSARAKARDARRKSDLHTLEVAILSYYTDKGIFPSDGNTYNGVPWTPQFSSDLITNNYISSMPIDPLNTSVYNGHWYIAGRTSGVNYGQYATCSLNGHYLLFTELEAPGGSYTRYLDCWNDSLRYVRDLGVY</sequence>
<dbReference type="STRING" id="1801750.A3B85_01195"/>
<dbReference type="GO" id="GO:0015628">
    <property type="term" value="P:protein secretion by the type II secretion system"/>
    <property type="evidence" value="ECO:0007669"/>
    <property type="project" value="InterPro"/>
</dbReference>
<dbReference type="PROSITE" id="PS00409">
    <property type="entry name" value="PROKAR_NTER_METHYL"/>
    <property type="match status" value="1"/>
</dbReference>
<feature type="transmembrane region" description="Helical" evidence="6">
    <location>
        <begin position="12"/>
        <end position="38"/>
    </location>
</feature>
<dbReference type="GO" id="GO:0016020">
    <property type="term" value="C:membrane"/>
    <property type="evidence" value="ECO:0007669"/>
    <property type="project" value="UniProtKB-SubCell"/>
</dbReference>
<dbReference type="SUPFAM" id="SSF54523">
    <property type="entry name" value="Pili subunits"/>
    <property type="match status" value="1"/>
</dbReference>
<evidence type="ECO:0000256" key="3">
    <source>
        <dbReference type="ARBA" id="ARBA00022692"/>
    </source>
</evidence>
<accession>A0A1F6W414</accession>
<dbReference type="InterPro" id="IPR000983">
    <property type="entry name" value="Bac_GSPG_pilin"/>
</dbReference>
<dbReference type="NCBIfam" id="TIGR02532">
    <property type="entry name" value="IV_pilin_GFxxxE"/>
    <property type="match status" value="1"/>
</dbReference>
<dbReference type="InterPro" id="IPR012902">
    <property type="entry name" value="N_methyl_site"/>
</dbReference>
<keyword evidence="2" id="KW-0488">Methylation</keyword>
<reference evidence="7 8" key="1">
    <citation type="journal article" date="2016" name="Nat. Commun.">
        <title>Thousands of microbial genomes shed light on interconnected biogeochemical processes in an aquifer system.</title>
        <authorList>
            <person name="Anantharaman K."/>
            <person name="Brown C.T."/>
            <person name="Hug L.A."/>
            <person name="Sharon I."/>
            <person name="Castelle C.J."/>
            <person name="Probst A.J."/>
            <person name="Thomas B.C."/>
            <person name="Singh A."/>
            <person name="Wilkins M.J."/>
            <person name="Karaoz U."/>
            <person name="Brodie E.L."/>
            <person name="Williams K.H."/>
            <person name="Hubbard S.S."/>
            <person name="Banfield J.F."/>
        </authorList>
    </citation>
    <scope>NUCLEOTIDE SEQUENCE [LARGE SCALE GENOMIC DNA]</scope>
</reference>
<dbReference type="PRINTS" id="PR00813">
    <property type="entry name" value="BCTERIALGSPG"/>
</dbReference>